<dbReference type="InterPro" id="IPR003838">
    <property type="entry name" value="ABC3_permease_C"/>
</dbReference>
<evidence type="ECO:0000256" key="2">
    <source>
        <dbReference type="ARBA" id="ARBA00022475"/>
    </source>
</evidence>
<dbReference type="OrthoDB" id="9770036at2"/>
<gene>
    <name evidence="9" type="ORF">CXZ10_07895</name>
</gene>
<dbReference type="PANTHER" id="PTHR30572">
    <property type="entry name" value="MEMBRANE COMPONENT OF TRANSPORTER-RELATED"/>
    <property type="match status" value="1"/>
</dbReference>
<dbReference type="GO" id="GO:0022857">
    <property type="term" value="F:transmembrane transporter activity"/>
    <property type="evidence" value="ECO:0007669"/>
    <property type="project" value="TreeGrafter"/>
</dbReference>
<evidence type="ECO:0000256" key="3">
    <source>
        <dbReference type="ARBA" id="ARBA00022692"/>
    </source>
</evidence>
<dbReference type="EMBL" id="PJNW01000004">
    <property type="protein sequence ID" value="PKR89810.1"/>
    <property type="molecule type" value="Genomic_DNA"/>
</dbReference>
<sequence>MIQRSRGARGARSGFRAASFSEEHSMLTLSGTLSIGLAEILRHRLRSLFVALGVAVGTAGLVGLSVIADQLEGRFLATVQLMLGSDGLIVRARDGTGAGNLKLSDADAITREVAGLNLADTVFDGGEAVVRYQGRSAEIRLFGNSANAAKAWARPVTAGQSLAPADIEATARVALIGTTAARRLFGDEDPVGKSVQIDGVPFEIKGVLRPIGVDGHGADRDDEIQIPVTTLMRRVRNVDYLTMLKFTATPGVDPDSLGGQVATILRRRHAIAPGEQDDFAVLTPKAVRATIDSTLGIIRILVPVVAGMCLLVAATIVSSITSASVRERFREIGLRRAVGARPTDVGIQFLTEAMLVTTIGGLLGIGLAQLMIFAFAVKFGTPMAFSPAAVLMGLGATAAVALASGCLPALKAARLDPVEALRET</sequence>
<dbReference type="PANTHER" id="PTHR30572:SF15">
    <property type="entry name" value="ABC TRANSPORTER PERMEASE"/>
    <property type="match status" value="1"/>
</dbReference>
<dbReference type="AlphaFoldDB" id="A0A2N3LYW3"/>
<evidence type="ECO:0000313" key="9">
    <source>
        <dbReference type="EMBL" id="PKR89810.1"/>
    </source>
</evidence>
<feature type="domain" description="ABC3 transporter permease C-terminal" evidence="7">
    <location>
        <begin position="304"/>
        <end position="417"/>
    </location>
</feature>
<feature type="domain" description="MacB-like periplasmic core" evidence="8">
    <location>
        <begin position="47"/>
        <end position="262"/>
    </location>
</feature>
<evidence type="ECO:0000256" key="1">
    <source>
        <dbReference type="ARBA" id="ARBA00004651"/>
    </source>
</evidence>
<keyword evidence="5 6" id="KW-0472">Membrane</keyword>
<dbReference type="GO" id="GO:0005886">
    <property type="term" value="C:plasma membrane"/>
    <property type="evidence" value="ECO:0007669"/>
    <property type="project" value="UniProtKB-SubCell"/>
</dbReference>
<evidence type="ECO:0000256" key="5">
    <source>
        <dbReference type="ARBA" id="ARBA00023136"/>
    </source>
</evidence>
<dbReference type="Pfam" id="PF02687">
    <property type="entry name" value="FtsX"/>
    <property type="match status" value="1"/>
</dbReference>
<feature type="transmembrane region" description="Helical" evidence="6">
    <location>
        <begin position="300"/>
        <end position="325"/>
    </location>
</feature>
<evidence type="ECO:0000259" key="7">
    <source>
        <dbReference type="Pfam" id="PF02687"/>
    </source>
</evidence>
<evidence type="ECO:0000256" key="4">
    <source>
        <dbReference type="ARBA" id="ARBA00022989"/>
    </source>
</evidence>
<feature type="transmembrane region" description="Helical" evidence="6">
    <location>
        <begin position="346"/>
        <end position="376"/>
    </location>
</feature>
<organism evidence="9 10">
    <name type="scientific">Pleomorphomonas diazotrophica</name>
    <dbReference type="NCBI Taxonomy" id="1166257"/>
    <lineage>
        <taxon>Bacteria</taxon>
        <taxon>Pseudomonadati</taxon>
        <taxon>Pseudomonadota</taxon>
        <taxon>Alphaproteobacteria</taxon>
        <taxon>Hyphomicrobiales</taxon>
        <taxon>Pleomorphomonadaceae</taxon>
        <taxon>Pleomorphomonas</taxon>
    </lineage>
</organism>
<feature type="transmembrane region" description="Helical" evidence="6">
    <location>
        <begin position="48"/>
        <end position="68"/>
    </location>
</feature>
<evidence type="ECO:0000259" key="8">
    <source>
        <dbReference type="Pfam" id="PF12704"/>
    </source>
</evidence>
<evidence type="ECO:0000256" key="6">
    <source>
        <dbReference type="SAM" id="Phobius"/>
    </source>
</evidence>
<keyword evidence="3 6" id="KW-0812">Transmembrane</keyword>
<comment type="subcellular location">
    <subcellularLocation>
        <location evidence="1">Cell membrane</location>
        <topology evidence="1">Multi-pass membrane protein</topology>
    </subcellularLocation>
</comment>
<dbReference type="Pfam" id="PF12704">
    <property type="entry name" value="MacB_PCD"/>
    <property type="match status" value="1"/>
</dbReference>
<feature type="transmembrane region" description="Helical" evidence="6">
    <location>
        <begin position="388"/>
        <end position="410"/>
    </location>
</feature>
<protein>
    <recommendedName>
        <fullName evidence="11">ABC transporter permease</fullName>
    </recommendedName>
</protein>
<comment type="caution">
    <text evidence="9">The sequence shown here is derived from an EMBL/GenBank/DDBJ whole genome shotgun (WGS) entry which is preliminary data.</text>
</comment>
<keyword evidence="4 6" id="KW-1133">Transmembrane helix</keyword>
<name>A0A2N3LYW3_9HYPH</name>
<reference evidence="9 10" key="1">
    <citation type="submission" date="2017-12" db="EMBL/GenBank/DDBJ databases">
        <title>Anaerobic carbon monoxide metabolism by Pleomorphomonas carboxyditropha sp. nov., a new mesophilic hydrogenogenic carboxidotroph.</title>
        <authorList>
            <person name="Esquivel-Elizondo S."/>
            <person name="Krajmalnik-Brown R."/>
        </authorList>
    </citation>
    <scope>NUCLEOTIDE SEQUENCE [LARGE SCALE GENOMIC DNA]</scope>
    <source>
        <strain evidence="9 10">R5-392</strain>
    </source>
</reference>
<keyword evidence="10" id="KW-1185">Reference proteome</keyword>
<evidence type="ECO:0000313" key="10">
    <source>
        <dbReference type="Proteomes" id="UP000233491"/>
    </source>
</evidence>
<accession>A0A2N3LYW3</accession>
<dbReference type="Proteomes" id="UP000233491">
    <property type="component" value="Unassembled WGS sequence"/>
</dbReference>
<proteinExistence type="predicted"/>
<dbReference type="InterPro" id="IPR025857">
    <property type="entry name" value="MacB_PCD"/>
</dbReference>
<evidence type="ECO:0008006" key="11">
    <source>
        <dbReference type="Google" id="ProtNLM"/>
    </source>
</evidence>
<keyword evidence="2" id="KW-1003">Cell membrane</keyword>
<dbReference type="InterPro" id="IPR050250">
    <property type="entry name" value="Macrolide_Exporter_MacB"/>
</dbReference>